<dbReference type="SUPFAM" id="SSF53335">
    <property type="entry name" value="S-adenosyl-L-methionine-dependent methyltransferases"/>
    <property type="match status" value="1"/>
</dbReference>
<dbReference type="PANTHER" id="PTHR43667:SF2">
    <property type="entry name" value="FATTY ACID C-METHYL TRANSFERASE"/>
    <property type="match status" value="1"/>
</dbReference>
<reference evidence="3 4" key="1">
    <citation type="submission" date="2022-06" db="EMBL/GenBank/DDBJ databases">
        <title>Draft genome sequence of type strain Streptomyces rubrisoli DSM 42083.</title>
        <authorList>
            <person name="Duangmal K."/>
            <person name="Klaysubun C."/>
        </authorList>
    </citation>
    <scope>NUCLEOTIDE SEQUENCE [LARGE SCALE GENOMIC DNA]</scope>
    <source>
        <strain evidence="3 4">DSM 42083</strain>
    </source>
</reference>
<accession>A0ABT1PJL2</accession>
<evidence type="ECO:0000313" key="3">
    <source>
        <dbReference type="EMBL" id="MCQ4044986.1"/>
    </source>
</evidence>
<dbReference type="GO" id="GO:0008168">
    <property type="term" value="F:methyltransferase activity"/>
    <property type="evidence" value="ECO:0007669"/>
    <property type="project" value="UniProtKB-KW"/>
</dbReference>
<comment type="caution">
    <text evidence="3">The sequence shown here is derived from an EMBL/GenBank/DDBJ whole genome shotgun (WGS) entry which is preliminary data.</text>
</comment>
<dbReference type="GO" id="GO:0032259">
    <property type="term" value="P:methylation"/>
    <property type="evidence" value="ECO:0007669"/>
    <property type="project" value="UniProtKB-KW"/>
</dbReference>
<dbReference type="EMBL" id="JANFNH010000035">
    <property type="protein sequence ID" value="MCQ4044986.1"/>
    <property type="molecule type" value="Genomic_DNA"/>
</dbReference>
<evidence type="ECO:0000259" key="2">
    <source>
        <dbReference type="Pfam" id="PF13649"/>
    </source>
</evidence>
<proteinExistence type="predicted"/>
<dbReference type="RefSeq" id="WP_255931114.1">
    <property type="nucleotide sequence ID" value="NZ_JANFNH010000035.1"/>
</dbReference>
<dbReference type="Proteomes" id="UP001206206">
    <property type="component" value="Unassembled WGS sequence"/>
</dbReference>
<gene>
    <name evidence="3" type="ORF">NON19_23875</name>
</gene>
<dbReference type="Pfam" id="PF13649">
    <property type="entry name" value="Methyltransf_25"/>
    <property type="match status" value="1"/>
</dbReference>
<feature type="region of interest" description="Disordered" evidence="1">
    <location>
        <begin position="1"/>
        <end position="22"/>
    </location>
</feature>
<feature type="domain" description="Methyltransferase" evidence="2">
    <location>
        <begin position="52"/>
        <end position="144"/>
    </location>
</feature>
<dbReference type="InterPro" id="IPR041698">
    <property type="entry name" value="Methyltransf_25"/>
</dbReference>
<keyword evidence="3" id="KW-0808">Transferase</keyword>
<name>A0ABT1PJL2_9ACTN</name>
<dbReference type="InterPro" id="IPR029063">
    <property type="entry name" value="SAM-dependent_MTases_sf"/>
</dbReference>
<protein>
    <submittedName>
        <fullName evidence="3">Class I SAM-dependent methyltransferase</fullName>
    </submittedName>
</protein>
<dbReference type="Gene3D" id="3.40.50.150">
    <property type="entry name" value="Vaccinia Virus protein VP39"/>
    <property type="match status" value="1"/>
</dbReference>
<keyword evidence="4" id="KW-1185">Reference proteome</keyword>
<organism evidence="3 4">
    <name type="scientific">Streptantibioticus rubrisoli</name>
    <dbReference type="NCBI Taxonomy" id="1387313"/>
    <lineage>
        <taxon>Bacteria</taxon>
        <taxon>Bacillati</taxon>
        <taxon>Actinomycetota</taxon>
        <taxon>Actinomycetes</taxon>
        <taxon>Kitasatosporales</taxon>
        <taxon>Streptomycetaceae</taxon>
        <taxon>Streptantibioticus</taxon>
    </lineage>
</organism>
<dbReference type="InterPro" id="IPR050723">
    <property type="entry name" value="CFA/CMAS"/>
</dbReference>
<evidence type="ECO:0000256" key="1">
    <source>
        <dbReference type="SAM" id="MobiDB-lite"/>
    </source>
</evidence>
<sequence length="224" mass="24546">MTDATPWDAYAQTKPHRRETNAAGERTWFNWTQFPDHGPGAELLRLGQGASVLELGCGEGGNLAHVATLGVRAVGVDVSLVQIKAAEERWGGAPGLELHRCDAVDYLTEVDGLFDAVYSVFGAVWFTDPDVILPKVSERLRPRGVFAFSQRPPMEGCYGCQASYISDPDSENPLVVRRWDYTANMWIARLRKYGFVEVSARVIPAPVDGRSTGTLLVHAVQAAE</sequence>
<keyword evidence="3" id="KW-0489">Methyltransferase</keyword>
<dbReference type="PANTHER" id="PTHR43667">
    <property type="entry name" value="CYCLOPROPANE-FATTY-ACYL-PHOSPHOLIPID SYNTHASE"/>
    <property type="match status" value="1"/>
</dbReference>
<evidence type="ECO:0000313" key="4">
    <source>
        <dbReference type="Proteomes" id="UP001206206"/>
    </source>
</evidence>
<dbReference type="CDD" id="cd02440">
    <property type="entry name" value="AdoMet_MTases"/>
    <property type="match status" value="1"/>
</dbReference>